<dbReference type="InterPro" id="IPR002885">
    <property type="entry name" value="PPR_rpt"/>
</dbReference>
<dbReference type="OMA" id="SHERMQE"/>
<dbReference type="InterPro" id="IPR011990">
    <property type="entry name" value="TPR-like_helical_dom_sf"/>
</dbReference>
<dbReference type="InParanoid" id="A0A1X2HF75"/>
<accession>A0A1X2HF75</accession>
<feature type="coiled-coil region" evidence="1">
    <location>
        <begin position="363"/>
        <end position="390"/>
    </location>
</feature>
<dbReference type="PANTHER" id="PTHR47939:SF1">
    <property type="entry name" value="OS04G0684500 PROTEIN"/>
    <property type="match status" value="1"/>
</dbReference>
<protein>
    <submittedName>
        <fullName evidence="2">Uncharacterized protein</fullName>
    </submittedName>
</protein>
<sequence>MLRSTTRTCTRTILQSQTCRNAHRPFGTFAHKWFKRFLTPKEEKELLDGLTSTFRNQLAEQSAKSTQRYSDIIEQVIFSGNVGSPSTASNHLSLDQLKSIQGAINDATNAKDVARLTQLENTIVKDQVTHVPTLNRLIRGYVHNGAVDKAEGVLQHLIHERRLMPSTRTYTYLIQAHLQQGHPERAGEYVDMMHKLLLKPRSGFDCGVLLQFYHSRDKPLAADALWRHINQHLKNHALGYAFYTRYMDWLMQQQDKEVILEQVARHLLAHPTPTAHGVKSPYQSTVFQNAARILVKRDVRVAEALFWRSIQPNNKTPISRDALEAIFEEYFRQDKDLRVLALYYHLRQKEGSLSDDAFSPSLMNRIQQALRRVEKESDKNEEETREALLNAFAQTLPE</sequence>
<keyword evidence="1" id="KW-0175">Coiled coil</keyword>
<organism evidence="2 3">
    <name type="scientific">Syncephalastrum racemosum</name>
    <name type="common">Filamentous fungus</name>
    <dbReference type="NCBI Taxonomy" id="13706"/>
    <lineage>
        <taxon>Eukaryota</taxon>
        <taxon>Fungi</taxon>
        <taxon>Fungi incertae sedis</taxon>
        <taxon>Mucoromycota</taxon>
        <taxon>Mucoromycotina</taxon>
        <taxon>Mucoromycetes</taxon>
        <taxon>Mucorales</taxon>
        <taxon>Syncephalastraceae</taxon>
        <taxon>Syncephalastrum</taxon>
    </lineage>
</organism>
<dbReference type="Proteomes" id="UP000242180">
    <property type="component" value="Unassembled WGS sequence"/>
</dbReference>
<dbReference type="Gene3D" id="1.25.40.10">
    <property type="entry name" value="Tetratricopeptide repeat domain"/>
    <property type="match status" value="1"/>
</dbReference>
<reference evidence="2 3" key="1">
    <citation type="submission" date="2016-07" db="EMBL/GenBank/DDBJ databases">
        <title>Pervasive Adenine N6-methylation of Active Genes in Fungi.</title>
        <authorList>
            <consortium name="DOE Joint Genome Institute"/>
            <person name="Mondo S.J."/>
            <person name="Dannebaum R.O."/>
            <person name="Kuo R.C."/>
            <person name="Labutti K."/>
            <person name="Haridas S."/>
            <person name="Kuo A."/>
            <person name="Salamov A."/>
            <person name="Ahrendt S.R."/>
            <person name="Lipzen A."/>
            <person name="Sullivan W."/>
            <person name="Andreopoulos W.B."/>
            <person name="Clum A."/>
            <person name="Lindquist E."/>
            <person name="Daum C."/>
            <person name="Ramamoorthy G.K."/>
            <person name="Gryganskyi A."/>
            <person name="Culley D."/>
            <person name="Magnuson J.K."/>
            <person name="James T.Y."/>
            <person name="O'Malley M.A."/>
            <person name="Stajich J.E."/>
            <person name="Spatafora J.W."/>
            <person name="Visel A."/>
            <person name="Grigoriev I.V."/>
        </authorList>
    </citation>
    <scope>NUCLEOTIDE SEQUENCE [LARGE SCALE GENOMIC DNA]</scope>
    <source>
        <strain evidence="2 3">NRRL 2496</strain>
    </source>
</reference>
<evidence type="ECO:0000313" key="2">
    <source>
        <dbReference type="EMBL" id="ORY97571.1"/>
    </source>
</evidence>
<comment type="caution">
    <text evidence="2">The sequence shown here is derived from an EMBL/GenBank/DDBJ whole genome shotgun (WGS) entry which is preliminary data.</text>
</comment>
<evidence type="ECO:0000313" key="3">
    <source>
        <dbReference type="Proteomes" id="UP000242180"/>
    </source>
</evidence>
<name>A0A1X2HF75_SYNRA</name>
<dbReference type="AlphaFoldDB" id="A0A1X2HF75"/>
<dbReference type="PANTHER" id="PTHR47939">
    <property type="entry name" value="MEMBRANE-ASSOCIATED SALT-INDUCIBLE PROTEIN-LIKE"/>
    <property type="match status" value="1"/>
</dbReference>
<dbReference type="InterPro" id="IPR050667">
    <property type="entry name" value="PPR-containing_protein"/>
</dbReference>
<dbReference type="Pfam" id="PF01535">
    <property type="entry name" value="PPR"/>
    <property type="match status" value="2"/>
</dbReference>
<dbReference type="STRING" id="13706.A0A1X2HF75"/>
<proteinExistence type="predicted"/>
<keyword evidence="3" id="KW-1185">Reference proteome</keyword>
<evidence type="ECO:0000256" key="1">
    <source>
        <dbReference type="SAM" id="Coils"/>
    </source>
</evidence>
<gene>
    <name evidence="2" type="ORF">BCR43DRAFT_513957</name>
</gene>
<dbReference type="OrthoDB" id="185373at2759"/>
<dbReference type="EMBL" id="MCGN01000004">
    <property type="protein sequence ID" value="ORY97571.1"/>
    <property type="molecule type" value="Genomic_DNA"/>
</dbReference>